<organism evidence="1 2">
    <name type="scientific">Stentor coeruleus</name>
    <dbReference type="NCBI Taxonomy" id="5963"/>
    <lineage>
        <taxon>Eukaryota</taxon>
        <taxon>Sar</taxon>
        <taxon>Alveolata</taxon>
        <taxon>Ciliophora</taxon>
        <taxon>Postciliodesmatophora</taxon>
        <taxon>Heterotrichea</taxon>
        <taxon>Heterotrichida</taxon>
        <taxon>Stentoridae</taxon>
        <taxon>Stentor</taxon>
    </lineage>
</organism>
<accession>A0A1R2CZV7</accession>
<sequence length="175" mass="20882">MQNYGNLVNTFSDYLMYDERKGRILHTRYLNKAQFYEMWRFHFNRLRPDLSDHRNKEFIVAQRITRGLLAVLRNYSLVELKRHLIVNEQCYPEGVNDIIINHLNYLAPSQAGVLIPKTVSWIDATKNFVYLQKVCVKIQSFGLHYPSLSEELTQEQKAQMEEQLYQYFKKLLTTN</sequence>
<dbReference type="AlphaFoldDB" id="A0A1R2CZV7"/>
<comment type="caution">
    <text evidence="1">The sequence shown here is derived from an EMBL/GenBank/DDBJ whole genome shotgun (WGS) entry which is preliminary data.</text>
</comment>
<gene>
    <name evidence="1" type="ORF">SteCoe_2285</name>
</gene>
<name>A0A1R2CZV7_9CILI</name>
<reference evidence="1 2" key="1">
    <citation type="submission" date="2016-11" db="EMBL/GenBank/DDBJ databases">
        <title>The macronuclear genome of Stentor coeruleus: a giant cell with tiny introns.</title>
        <authorList>
            <person name="Slabodnick M."/>
            <person name="Ruby J.G."/>
            <person name="Reiff S.B."/>
            <person name="Swart E.C."/>
            <person name="Gosai S."/>
            <person name="Prabakaran S."/>
            <person name="Witkowska E."/>
            <person name="Larue G.E."/>
            <person name="Fisher S."/>
            <person name="Freeman R.M."/>
            <person name="Gunawardena J."/>
            <person name="Chu W."/>
            <person name="Stover N.A."/>
            <person name="Gregory B.D."/>
            <person name="Nowacki M."/>
            <person name="Derisi J."/>
            <person name="Roy S.W."/>
            <person name="Marshall W.F."/>
            <person name="Sood P."/>
        </authorList>
    </citation>
    <scope>NUCLEOTIDE SEQUENCE [LARGE SCALE GENOMIC DNA]</scope>
    <source>
        <strain evidence="1">WM001</strain>
    </source>
</reference>
<dbReference type="EMBL" id="MPUH01000025">
    <property type="protein sequence ID" value="OMJ94511.1"/>
    <property type="molecule type" value="Genomic_DNA"/>
</dbReference>
<keyword evidence="2" id="KW-1185">Reference proteome</keyword>
<dbReference type="Proteomes" id="UP000187209">
    <property type="component" value="Unassembled WGS sequence"/>
</dbReference>
<evidence type="ECO:0000313" key="2">
    <source>
        <dbReference type="Proteomes" id="UP000187209"/>
    </source>
</evidence>
<protein>
    <submittedName>
        <fullName evidence="1">Uncharacterized protein</fullName>
    </submittedName>
</protein>
<proteinExistence type="predicted"/>
<evidence type="ECO:0000313" key="1">
    <source>
        <dbReference type="EMBL" id="OMJ94511.1"/>
    </source>
</evidence>
<dbReference type="OrthoDB" id="10387759at2759"/>